<dbReference type="AlphaFoldDB" id="C4GJF1"/>
<dbReference type="Proteomes" id="UP000003009">
    <property type="component" value="Unassembled WGS sequence"/>
</dbReference>
<accession>C4GJF1</accession>
<comment type="caution">
    <text evidence="1">The sequence shown here is derived from an EMBL/GenBank/DDBJ whole genome shotgun (WGS) entry which is preliminary data.</text>
</comment>
<dbReference type="EMBL" id="ACJW02000003">
    <property type="protein sequence ID" value="EEP67923.1"/>
    <property type="molecule type" value="Genomic_DNA"/>
</dbReference>
<name>C4GJF1_9NEIS</name>
<dbReference type="HOGENOM" id="CLU_3153831_0_0_4"/>
<organism evidence="1 2">
    <name type="scientific">Kingella oralis ATCC 51147</name>
    <dbReference type="NCBI Taxonomy" id="629741"/>
    <lineage>
        <taxon>Bacteria</taxon>
        <taxon>Pseudomonadati</taxon>
        <taxon>Pseudomonadota</taxon>
        <taxon>Betaproteobacteria</taxon>
        <taxon>Neisseriales</taxon>
        <taxon>Neisseriaceae</taxon>
        <taxon>Kingella</taxon>
    </lineage>
</organism>
<protein>
    <submittedName>
        <fullName evidence="1">Uncharacterized protein</fullName>
    </submittedName>
</protein>
<gene>
    <name evidence="1" type="ORF">GCWU000324_02174</name>
</gene>
<keyword evidence="2" id="KW-1185">Reference proteome</keyword>
<evidence type="ECO:0000313" key="1">
    <source>
        <dbReference type="EMBL" id="EEP67923.1"/>
    </source>
</evidence>
<proteinExistence type="predicted"/>
<sequence length="48" mass="5388">MFRLLLGFAKGSDGMKGSLKTNHTVFRLPQYSALAARRHFCSHPARLV</sequence>
<reference evidence="1" key="1">
    <citation type="submission" date="2009-04" db="EMBL/GenBank/DDBJ databases">
        <authorList>
            <person name="Weinstock G."/>
            <person name="Sodergren E."/>
            <person name="Clifton S."/>
            <person name="Fulton L."/>
            <person name="Fulton B."/>
            <person name="Courtney L."/>
            <person name="Fronick C."/>
            <person name="Harrison M."/>
            <person name="Strong C."/>
            <person name="Farmer C."/>
            <person name="Delahaunty K."/>
            <person name="Markovic C."/>
            <person name="Hall O."/>
            <person name="Minx P."/>
            <person name="Tomlinson C."/>
            <person name="Mitreva M."/>
            <person name="Nelson J."/>
            <person name="Hou S."/>
            <person name="Wollam A."/>
            <person name="Pepin K.H."/>
            <person name="Johnson M."/>
            <person name="Bhonagiri V."/>
            <person name="Nash W.E."/>
            <person name="Warren W."/>
            <person name="Chinwalla A."/>
            <person name="Mardis E.R."/>
            <person name="Wilson R.K."/>
        </authorList>
    </citation>
    <scope>NUCLEOTIDE SEQUENCE [LARGE SCALE GENOMIC DNA]</scope>
    <source>
        <strain evidence="1">ATCC 51147</strain>
    </source>
</reference>
<evidence type="ECO:0000313" key="2">
    <source>
        <dbReference type="Proteomes" id="UP000003009"/>
    </source>
</evidence>